<feature type="compositionally biased region" description="Low complexity" evidence="2">
    <location>
        <begin position="378"/>
        <end position="396"/>
    </location>
</feature>
<feature type="compositionally biased region" description="Basic and acidic residues" evidence="2">
    <location>
        <begin position="212"/>
        <end position="230"/>
    </location>
</feature>
<dbReference type="GO" id="GO:0005524">
    <property type="term" value="F:ATP binding"/>
    <property type="evidence" value="ECO:0007669"/>
    <property type="project" value="InterPro"/>
</dbReference>
<feature type="compositionally biased region" description="Gly residues" evidence="2">
    <location>
        <begin position="397"/>
        <end position="419"/>
    </location>
</feature>
<dbReference type="PATRIC" id="fig|1114856.3.peg.2752"/>
<feature type="region of interest" description="Disordered" evidence="2">
    <location>
        <begin position="366"/>
        <end position="419"/>
    </location>
</feature>
<dbReference type="SUPFAM" id="SSF53448">
    <property type="entry name" value="Nucleotide-diphospho-sugar transferases"/>
    <property type="match status" value="1"/>
</dbReference>
<dbReference type="InterPro" id="IPR027417">
    <property type="entry name" value="P-loop_NTPase"/>
</dbReference>
<dbReference type="SUPFAM" id="SSF52540">
    <property type="entry name" value="P-loop containing nucleoside triphosphate hydrolases"/>
    <property type="match status" value="1"/>
</dbReference>
<dbReference type="EMBL" id="AOHW01000036">
    <property type="protein sequence ID" value="ELY39640.1"/>
    <property type="molecule type" value="Genomic_DNA"/>
</dbReference>
<dbReference type="CDD" id="cd02035">
    <property type="entry name" value="ArsA"/>
    <property type="match status" value="1"/>
</dbReference>
<evidence type="ECO:0000259" key="3">
    <source>
        <dbReference type="Pfam" id="PF02374"/>
    </source>
</evidence>
<dbReference type="PANTHER" id="PTHR10803">
    <property type="entry name" value="ARSENICAL PUMP-DRIVING ATPASE ARSENITE-TRANSLOCATING ATPASE"/>
    <property type="match status" value="1"/>
</dbReference>
<gene>
    <name evidence="4" type="ORF">C496_13221</name>
</gene>
<dbReference type="InterPro" id="IPR016300">
    <property type="entry name" value="ATPase_ArsA/GET3"/>
</dbReference>
<dbReference type="eggNOG" id="arCOG01389">
    <property type="taxonomic scope" value="Archaea"/>
</dbReference>
<evidence type="ECO:0000256" key="1">
    <source>
        <dbReference type="ARBA" id="ARBA00011040"/>
    </source>
</evidence>
<feature type="region of interest" description="Disordered" evidence="2">
    <location>
        <begin position="202"/>
        <end position="288"/>
    </location>
</feature>
<keyword evidence="5" id="KW-1185">Reference proteome</keyword>
<dbReference type="AlphaFoldDB" id="L9VR07"/>
<sequence length="649" mass="69681">MHVLVSVGHDELRLLERTLTSIASQSYPVSLVRVIVAYDPRETAAPELEGAIGSGRPPGLEVVTIETDPDALSSERSPDEWCFSGTGVSQPQARALTSAYESQSRTFADDNVVTVLEAGTRLPVDTFELAVAGLAEYDIVQAKRTVGNADDGVLPLLESMASAGWSDLCYKSSKGPSYLLGSAFFTEARVLADLDRWQREADGDVPLEDERDWPGKSDRETDEYSCRDGEPAGMSGIDVEPVGEEAEDASSGDDGAHTIEVTPTDSVADDERETIDVEPSDEPIDGPDYVLYGGKGGVGKTTMAAATALDSARAGTSTLVVSTDPAHSLSDTFETEVPSEPGRLRDDIPLYAAEIDPEAAMERGQAAFLGGGGGGDSTGTDDGSAGFGGSDDAFGGSDQGPFGGGTESGGMGGMGGLGDMLGGESPMDAIFGGAMPGADEAAAMQLLLEYMDDPRFDRVVVDTAPTGHTLRLLQLPELMDTMMGKILKFRKRMSGMLEGMKGMFGGQEPPEEDDLDDLDELRDRIERLRAVLRDPARTDFRIVMVPEEMSVLESKRLRQQLREFDIPVGTLVVNRVMEPLSDVTDDVEGEFLQPNLDDCEFCQRRWDVQQNALAEAQDLFRGTDVRRVPLFADEVRGEEMLEVVAACLR</sequence>
<feature type="domain" description="ArsA/GET3 Anion-transporting ATPase-like" evidence="3">
    <location>
        <begin position="289"/>
        <end position="364"/>
    </location>
</feature>
<dbReference type="InterPro" id="IPR025723">
    <property type="entry name" value="ArsA/GET3_ATPase-like"/>
</dbReference>
<feature type="domain" description="ArsA/GET3 Anion-transporting ATPase-like" evidence="3">
    <location>
        <begin position="433"/>
        <end position="648"/>
    </location>
</feature>
<dbReference type="NCBIfam" id="TIGR00345">
    <property type="entry name" value="GET3_arsA_TRC40"/>
    <property type="match status" value="1"/>
</dbReference>
<dbReference type="STRING" id="1114856.GCA_000383975_03069"/>
<organism evidence="4 5">
    <name type="scientific">Natronorubrum tibetense GA33</name>
    <dbReference type="NCBI Taxonomy" id="1114856"/>
    <lineage>
        <taxon>Archaea</taxon>
        <taxon>Methanobacteriati</taxon>
        <taxon>Methanobacteriota</taxon>
        <taxon>Stenosarchaea group</taxon>
        <taxon>Halobacteria</taxon>
        <taxon>Halobacteriales</taxon>
        <taxon>Natrialbaceae</taxon>
        <taxon>Natronorubrum</taxon>
    </lineage>
</organism>
<dbReference type="PANTHER" id="PTHR10803:SF3">
    <property type="entry name" value="ATPASE GET3"/>
    <property type="match status" value="1"/>
</dbReference>
<evidence type="ECO:0000313" key="5">
    <source>
        <dbReference type="Proteomes" id="UP000011599"/>
    </source>
</evidence>
<protein>
    <submittedName>
        <fullName evidence="4">Arsenite-activated ATPase ArsA</fullName>
    </submittedName>
</protein>
<reference evidence="4 5" key="1">
    <citation type="journal article" date="2014" name="PLoS Genet.">
        <title>Phylogenetically driven sequencing of extremely halophilic archaea reveals strategies for static and dynamic osmo-response.</title>
        <authorList>
            <person name="Becker E.A."/>
            <person name="Seitzer P.M."/>
            <person name="Tritt A."/>
            <person name="Larsen D."/>
            <person name="Krusor M."/>
            <person name="Yao A.I."/>
            <person name="Wu D."/>
            <person name="Madern D."/>
            <person name="Eisen J.A."/>
            <person name="Darling A.E."/>
            <person name="Facciotti M.T."/>
        </authorList>
    </citation>
    <scope>NUCLEOTIDE SEQUENCE [LARGE SCALE GENOMIC DNA]</scope>
    <source>
        <strain evidence="4 5">GA33</strain>
    </source>
</reference>
<comment type="similarity">
    <text evidence="1">Belongs to the arsA ATPase family.</text>
</comment>
<dbReference type="Pfam" id="PF02374">
    <property type="entry name" value="ArsA_ATPase"/>
    <property type="match status" value="2"/>
</dbReference>
<dbReference type="InterPro" id="IPR029044">
    <property type="entry name" value="Nucleotide-diphossugar_trans"/>
</dbReference>
<evidence type="ECO:0000256" key="2">
    <source>
        <dbReference type="SAM" id="MobiDB-lite"/>
    </source>
</evidence>
<accession>L9VR07</accession>
<feature type="compositionally biased region" description="Acidic residues" evidence="2">
    <location>
        <begin position="267"/>
        <end position="285"/>
    </location>
</feature>
<proteinExistence type="inferred from homology"/>
<comment type="caution">
    <text evidence="4">The sequence shown here is derived from an EMBL/GenBank/DDBJ whole genome shotgun (WGS) entry which is preliminary data.</text>
</comment>
<evidence type="ECO:0000313" key="4">
    <source>
        <dbReference type="EMBL" id="ELY39640.1"/>
    </source>
</evidence>
<dbReference type="eggNOG" id="arCOG02849">
    <property type="taxonomic scope" value="Archaea"/>
</dbReference>
<feature type="compositionally biased region" description="Acidic residues" evidence="2">
    <location>
        <begin position="241"/>
        <end position="251"/>
    </location>
</feature>
<name>L9VR07_9EURY</name>
<dbReference type="Proteomes" id="UP000011599">
    <property type="component" value="Unassembled WGS sequence"/>
</dbReference>
<dbReference type="GO" id="GO:0016887">
    <property type="term" value="F:ATP hydrolysis activity"/>
    <property type="evidence" value="ECO:0007669"/>
    <property type="project" value="InterPro"/>
</dbReference>
<dbReference type="Gene3D" id="3.40.50.300">
    <property type="entry name" value="P-loop containing nucleotide triphosphate hydrolases"/>
    <property type="match status" value="1"/>
</dbReference>